<dbReference type="NCBIfam" id="TIGR01167">
    <property type="entry name" value="LPXTG_anchor"/>
    <property type="match status" value="1"/>
</dbReference>
<keyword evidence="2" id="KW-0964">Secreted</keyword>
<evidence type="ECO:0000256" key="5">
    <source>
        <dbReference type="SAM" id="Phobius"/>
    </source>
</evidence>
<dbReference type="Pfam" id="PF00746">
    <property type="entry name" value="Gram_pos_anchor"/>
    <property type="match status" value="1"/>
</dbReference>
<dbReference type="Proteomes" id="UP000501387">
    <property type="component" value="Chromosome"/>
</dbReference>
<organism evidence="7 8">
    <name type="scientific">Leucobacter insecticola</name>
    <dbReference type="NCBI Taxonomy" id="2714934"/>
    <lineage>
        <taxon>Bacteria</taxon>
        <taxon>Bacillati</taxon>
        <taxon>Actinomycetota</taxon>
        <taxon>Actinomycetes</taxon>
        <taxon>Micrococcales</taxon>
        <taxon>Microbacteriaceae</taxon>
        <taxon>Leucobacter</taxon>
    </lineage>
</organism>
<accession>A0A6G8FLA5</accession>
<dbReference type="EMBL" id="CP049934">
    <property type="protein sequence ID" value="QIM17134.1"/>
    <property type="molecule type" value="Genomic_DNA"/>
</dbReference>
<keyword evidence="1" id="KW-0134">Cell wall</keyword>
<name>A0A6G8FLA5_9MICO</name>
<keyword evidence="3" id="KW-0732">Signal</keyword>
<evidence type="ECO:0000256" key="3">
    <source>
        <dbReference type="ARBA" id="ARBA00022729"/>
    </source>
</evidence>
<feature type="transmembrane region" description="Helical" evidence="5">
    <location>
        <begin position="20"/>
        <end position="39"/>
    </location>
</feature>
<dbReference type="KEGG" id="lins:G7067_13100"/>
<keyword evidence="5" id="KW-1133">Transmembrane helix</keyword>
<evidence type="ECO:0000259" key="6">
    <source>
        <dbReference type="Pfam" id="PF00746"/>
    </source>
</evidence>
<evidence type="ECO:0000256" key="4">
    <source>
        <dbReference type="ARBA" id="ARBA00023088"/>
    </source>
</evidence>
<proteinExistence type="predicted"/>
<evidence type="ECO:0000313" key="8">
    <source>
        <dbReference type="Proteomes" id="UP000501387"/>
    </source>
</evidence>
<keyword evidence="8" id="KW-1185">Reference proteome</keyword>
<dbReference type="AlphaFoldDB" id="A0A6G8FLA5"/>
<keyword evidence="5" id="KW-0812">Transmembrane</keyword>
<gene>
    <name evidence="7" type="ORF">G7067_13100</name>
</gene>
<evidence type="ECO:0000256" key="2">
    <source>
        <dbReference type="ARBA" id="ARBA00022525"/>
    </source>
</evidence>
<protein>
    <submittedName>
        <fullName evidence="7">LPXTG cell wall anchor domain-containing protein</fullName>
    </submittedName>
</protein>
<reference evidence="7 8" key="1">
    <citation type="submission" date="2020-03" db="EMBL/GenBank/DDBJ databases">
        <title>Leucobacter sp. nov., isolated from beetles.</title>
        <authorList>
            <person name="Hyun D.-W."/>
            <person name="Bae J.-W."/>
        </authorList>
    </citation>
    <scope>NUCLEOTIDE SEQUENCE [LARGE SCALE GENOMIC DNA]</scope>
    <source>
        <strain evidence="7 8">HDW9B</strain>
    </source>
</reference>
<feature type="domain" description="Gram-positive cocci surface proteins LPxTG" evidence="6">
    <location>
        <begin position="11"/>
        <end position="44"/>
    </location>
</feature>
<keyword evidence="4" id="KW-0572">Peptidoglycan-anchor</keyword>
<evidence type="ECO:0000313" key="7">
    <source>
        <dbReference type="EMBL" id="QIM17134.1"/>
    </source>
</evidence>
<keyword evidence="5" id="KW-0472">Membrane</keyword>
<evidence type="ECO:0000256" key="1">
    <source>
        <dbReference type="ARBA" id="ARBA00022512"/>
    </source>
</evidence>
<dbReference type="InterPro" id="IPR019931">
    <property type="entry name" value="LPXTG_anchor"/>
</dbReference>
<sequence>MSRPAPPSHPTTLPATGDGEVSSLAVLALLLTAMGALSLTARRRHPPNAALASFH</sequence>